<gene>
    <name evidence="1" type="ORF">M407DRAFT_67179</name>
</gene>
<name>A0A0C3QUJ9_9AGAM</name>
<keyword evidence="2" id="KW-1185">Reference proteome</keyword>
<dbReference type="HOGENOM" id="CLU_028134_0_0_1"/>
<dbReference type="AlphaFoldDB" id="A0A0C3QUJ9"/>
<reference evidence="1 2" key="1">
    <citation type="submission" date="2014-04" db="EMBL/GenBank/DDBJ databases">
        <authorList>
            <consortium name="DOE Joint Genome Institute"/>
            <person name="Kuo A."/>
            <person name="Girlanda M."/>
            <person name="Perotto S."/>
            <person name="Kohler A."/>
            <person name="Nagy L.G."/>
            <person name="Floudas D."/>
            <person name="Copeland A."/>
            <person name="Barry K.W."/>
            <person name="Cichocki N."/>
            <person name="Veneault-Fourrey C."/>
            <person name="LaButti K."/>
            <person name="Lindquist E.A."/>
            <person name="Lipzen A."/>
            <person name="Lundell T."/>
            <person name="Morin E."/>
            <person name="Murat C."/>
            <person name="Sun H."/>
            <person name="Tunlid A."/>
            <person name="Henrissat B."/>
            <person name="Grigoriev I.V."/>
            <person name="Hibbett D.S."/>
            <person name="Martin F."/>
            <person name="Nordberg H.P."/>
            <person name="Cantor M.N."/>
            <person name="Hua S.X."/>
        </authorList>
    </citation>
    <scope>NUCLEOTIDE SEQUENCE [LARGE SCALE GENOMIC DNA]</scope>
    <source>
        <strain evidence="1 2">MUT 4182</strain>
    </source>
</reference>
<protein>
    <submittedName>
        <fullName evidence="1">Uncharacterized protein</fullName>
    </submittedName>
</protein>
<reference evidence="2" key="2">
    <citation type="submission" date="2015-01" db="EMBL/GenBank/DDBJ databases">
        <title>Evolutionary Origins and Diversification of the Mycorrhizal Mutualists.</title>
        <authorList>
            <consortium name="DOE Joint Genome Institute"/>
            <consortium name="Mycorrhizal Genomics Consortium"/>
            <person name="Kohler A."/>
            <person name="Kuo A."/>
            <person name="Nagy L.G."/>
            <person name="Floudas D."/>
            <person name="Copeland A."/>
            <person name="Barry K.W."/>
            <person name="Cichocki N."/>
            <person name="Veneault-Fourrey C."/>
            <person name="LaButti K."/>
            <person name="Lindquist E.A."/>
            <person name="Lipzen A."/>
            <person name="Lundell T."/>
            <person name="Morin E."/>
            <person name="Murat C."/>
            <person name="Riley R."/>
            <person name="Ohm R."/>
            <person name="Sun H."/>
            <person name="Tunlid A."/>
            <person name="Henrissat B."/>
            <person name="Grigoriev I.V."/>
            <person name="Hibbett D.S."/>
            <person name="Martin F."/>
        </authorList>
    </citation>
    <scope>NUCLEOTIDE SEQUENCE [LARGE SCALE GENOMIC DNA]</scope>
    <source>
        <strain evidence="2">MUT 4182</strain>
    </source>
</reference>
<dbReference type="OrthoDB" id="428577at2759"/>
<dbReference type="EMBL" id="KN822957">
    <property type="protein sequence ID" value="KIO32144.1"/>
    <property type="molecule type" value="Genomic_DNA"/>
</dbReference>
<evidence type="ECO:0000313" key="2">
    <source>
        <dbReference type="Proteomes" id="UP000054248"/>
    </source>
</evidence>
<proteinExistence type="predicted"/>
<sequence length="269" mass="29987">MLSEYPITQGALITVVRSLGFAKPVIYLYPPKPTPASVKVSLSRNWRFSALYPSTTKGCLKHGQTAEWNVLANPSGLMTVVGTPVDVAYLFWEAENKSSIDLPDTPLASRSSSPLPTTKPNLSLPRSTFIPRITRCSPDESVMMPTEDVPSYLDRALLALGLHTEARTSFITYWLPSFLKHNHVALRFVPQVEYEAAAPLEVSPLPDVVTRIFMVFQGISADRLEGWQKARGRGPEPIDFWKGIVGTDETRQRDPSLFRVLEWGGMEIQ</sequence>
<evidence type="ECO:0000313" key="1">
    <source>
        <dbReference type="EMBL" id="KIO32144.1"/>
    </source>
</evidence>
<organism evidence="1 2">
    <name type="scientific">Tulasnella calospora MUT 4182</name>
    <dbReference type="NCBI Taxonomy" id="1051891"/>
    <lineage>
        <taxon>Eukaryota</taxon>
        <taxon>Fungi</taxon>
        <taxon>Dikarya</taxon>
        <taxon>Basidiomycota</taxon>
        <taxon>Agaricomycotina</taxon>
        <taxon>Agaricomycetes</taxon>
        <taxon>Cantharellales</taxon>
        <taxon>Tulasnellaceae</taxon>
        <taxon>Tulasnella</taxon>
    </lineage>
</organism>
<dbReference type="Proteomes" id="UP000054248">
    <property type="component" value="Unassembled WGS sequence"/>
</dbReference>
<accession>A0A0C3QUJ9</accession>